<evidence type="ECO:0008006" key="3">
    <source>
        <dbReference type="Google" id="ProtNLM"/>
    </source>
</evidence>
<name>A0A1H0AEG5_9BACL</name>
<dbReference type="InterPro" id="IPR016084">
    <property type="entry name" value="Haem_Oase-like_multi-hlx"/>
</dbReference>
<accession>A0A1H0AEG5</accession>
<dbReference type="AlphaFoldDB" id="A0A1H0AEG5"/>
<dbReference type="Gene3D" id="1.20.910.10">
    <property type="entry name" value="Heme oxygenase-like"/>
    <property type="match status" value="1"/>
</dbReference>
<evidence type="ECO:0000313" key="2">
    <source>
        <dbReference type="Proteomes" id="UP000199544"/>
    </source>
</evidence>
<protein>
    <recommendedName>
        <fullName evidence="3">DUF3050 domain-containing protein</fullName>
    </recommendedName>
</protein>
<proteinExistence type="predicted"/>
<keyword evidence="2" id="KW-1185">Reference proteome</keyword>
<dbReference type="Proteomes" id="UP000199544">
    <property type="component" value="Unassembled WGS sequence"/>
</dbReference>
<dbReference type="Pfam" id="PF11251">
    <property type="entry name" value="DUF3050"/>
    <property type="match status" value="1"/>
</dbReference>
<dbReference type="RefSeq" id="WP_090237448.1">
    <property type="nucleotide sequence ID" value="NZ_FNHW01000002.1"/>
</dbReference>
<dbReference type="STRING" id="459525.SAMN04488137_4055"/>
<dbReference type="SUPFAM" id="SSF48613">
    <property type="entry name" value="Heme oxygenase-like"/>
    <property type="match status" value="1"/>
</dbReference>
<evidence type="ECO:0000313" key="1">
    <source>
        <dbReference type="EMBL" id="SDN31403.1"/>
    </source>
</evidence>
<organism evidence="1 2">
    <name type="scientific">Fictibacillus solisalsi</name>
    <dbReference type="NCBI Taxonomy" id="459525"/>
    <lineage>
        <taxon>Bacteria</taxon>
        <taxon>Bacillati</taxon>
        <taxon>Bacillota</taxon>
        <taxon>Bacilli</taxon>
        <taxon>Bacillales</taxon>
        <taxon>Fictibacillaceae</taxon>
        <taxon>Fictibacillus</taxon>
    </lineage>
</organism>
<reference evidence="2" key="1">
    <citation type="submission" date="2016-10" db="EMBL/GenBank/DDBJ databases">
        <authorList>
            <person name="Varghese N."/>
            <person name="Submissions S."/>
        </authorList>
    </citation>
    <scope>NUCLEOTIDE SEQUENCE [LARGE SCALE GENOMIC DNA]</scope>
    <source>
        <strain evidence="2">CGMCC 1.6854</strain>
    </source>
</reference>
<dbReference type="InterPro" id="IPR024423">
    <property type="entry name" value="DUF3050"/>
</dbReference>
<dbReference type="OrthoDB" id="9791270at2"/>
<sequence length="255" mass="29116">MEHPVFNDLTEVREELLQHPLYKQLTNAERVKILMKHHVFAVWDFMSLLKKLQIELTRVSLPWIPAPHPEYARFINEIVLGEETDEDGEGGFISHFELYLKGMKEVKADTNPIVTYLTRIKEGEDPLLALESDEIPRSAAGFTHHSLKLAQHGEVHEVAAAFFFGREDLIPDMFQVLVDEVSSHGVSAKTLKYYLNRHIELDGDEHGPLAEKLLLSLCGEDPEKLQQAKQAAMESLKMRIKLWDGVLEEIQSIQA</sequence>
<gene>
    <name evidence="1" type="ORF">SAMN04488137_4055</name>
</gene>
<dbReference type="EMBL" id="FNHW01000002">
    <property type="protein sequence ID" value="SDN31403.1"/>
    <property type="molecule type" value="Genomic_DNA"/>
</dbReference>